<dbReference type="Pfam" id="PF00797">
    <property type="entry name" value="Acetyltransf_2"/>
    <property type="match status" value="1"/>
</dbReference>
<dbReference type="EMBL" id="CAKLCM010000003">
    <property type="protein sequence ID" value="CAH0530275.1"/>
    <property type="molecule type" value="Genomic_DNA"/>
</dbReference>
<dbReference type="Gene3D" id="3.30.2140.10">
    <property type="entry name" value="Arylamine N-acetyltransferase"/>
    <property type="match status" value="1"/>
</dbReference>
<dbReference type="PRINTS" id="PR01543">
    <property type="entry name" value="ANATRNSFRASE"/>
</dbReference>
<proteinExistence type="inferred from homology"/>
<dbReference type="EC" id="2.3.1.5" evidence="3"/>
<keyword evidence="4" id="KW-1185">Reference proteome</keyword>
<accession>A0ABM8ZNX4</accession>
<gene>
    <name evidence="3" type="primary">nat</name>
    <name evidence="3" type="ORF">VHP8226_03934</name>
</gene>
<dbReference type="SUPFAM" id="SSF54001">
    <property type="entry name" value="Cysteine proteinases"/>
    <property type="match status" value="1"/>
</dbReference>
<dbReference type="PANTHER" id="PTHR11786">
    <property type="entry name" value="N-HYDROXYARYLAMINE O-ACETYLTRANSFERASE"/>
    <property type="match status" value="1"/>
</dbReference>
<reference evidence="3" key="1">
    <citation type="submission" date="2021-12" db="EMBL/GenBank/DDBJ databases">
        <authorList>
            <person name="Rodrigo-Torres L."/>
            <person name="Arahal R. D."/>
            <person name="Lucena T."/>
        </authorList>
    </citation>
    <scope>NUCLEOTIDE SEQUENCE</scope>
    <source>
        <strain evidence="3">CECT 8226</strain>
    </source>
</reference>
<evidence type="ECO:0000256" key="1">
    <source>
        <dbReference type="ARBA" id="ARBA00006547"/>
    </source>
</evidence>
<dbReference type="Gene3D" id="2.40.128.150">
    <property type="entry name" value="Cysteine proteinases"/>
    <property type="match status" value="1"/>
</dbReference>
<keyword evidence="3" id="KW-0808">Transferase</keyword>
<evidence type="ECO:0000313" key="3">
    <source>
        <dbReference type="EMBL" id="CAH0530275.1"/>
    </source>
</evidence>
<evidence type="ECO:0000256" key="2">
    <source>
        <dbReference type="RuleBase" id="RU003452"/>
    </source>
</evidence>
<dbReference type="PANTHER" id="PTHR11786:SF0">
    <property type="entry name" value="ARYLAMINE N-ACETYLTRANSFERASE 4-RELATED"/>
    <property type="match status" value="1"/>
</dbReference>
<sequence>MNIKRFLERIGYKGKVSISYECLSQLQETFIGSVPFENIDIINKVALDFSTSAVYEKIVERKRGGVCFENNSLFFWALSEIGFDVRIIEAEMFPKAQFKGHFDHMALIVTMDEVEYLVDVGNGKYFGQPMSILSSAVTVGEGTNYKISKYADDDFVLCFEDNDGWKFRYAFRLASKSLTDFKKVSTFIETSPDSPFTQALLSTVYNGSKRVTLSGNRLVITEKSGIQKEKQVPESEVKETLFTQFGLSL</sequence>
<organism evidence="3 4">
    <name type="scientific">Vibrio hippocampi</name>
    <dbReference type="NCBI Taxonomy" id="654686"/>
    <lineage>
        <taxon>Bacteria</taxon>
        <taxon>Pseudomonadati</taxon>
        <taxon>Pseudomonadota</taxon>
        <taxon>Gammaproteobacteria</taxon>
        <taxon>Vibrionales</taxon>
        <taxon>Vibrionaceae</taxon>
        <taxon>Vibrio</taxon>
    </lineage>
</organism>
<keyword evidence="3" id="KW-0012">Acyltransferase</keyword>
<protein>
    <submittedName>
        <fullName evidence="3">Arylamine N-acetyltransferase</fullName>
        <ecNumber evidence="3">2.3.1.5</ecNumber>
    </submittedName>
</protein>
<dbReference type="InterPro" id="IPR001447">
    <property type="entry name" value="Arylamine_N-AcTrfase"/>
</dbReference>
<dbReference type="GO" id="GO:0004060">
    <property type="term" value="F:arylamine N-acetyltransferase activity"/>
    <property type="evidence" value="ECO:0007669"/>
    <property type="project" value="UniProtKB-EC"/>
</dbReference>
<comment type="similarity">
    <text evidence="1 2">Belongs to the arylamine N-acetyltransferase family.</text>
</comment>
<evidence type="ECO:0000313" key="4">
    <source>
        <dbReference type="Proteomes" id="UP000838160"/>
    </source>
</evidence>
<dbReference type="RefSeq" id="WP_237486781.1">
    <property type="nucleotide sequence ID" value="NZ_CAKLCM010000003.1"/>
</dbReference>
<comment type="caution">
    <text evidence="3">The sequence shown here is derived from an EMBL/GenBank/DDBJ whole genome shotgun (WGS) entry which is preliminary data.</text>
</comment>
<name>A0ABM8ZNX4_9VIBR</name>
<dbReference type="InterPro" id="IPR038765">
    <property type="entry name" value="Papain-like_cys_pep_sf"/>
</dbReference>
<dbReference type="Proteomes" id="UP000838160">
    <property type="component" value="Unassembled WGS sequence"/>
</dbReference>